<protein>
    <submittedName>
        <fullName evidence="1">Uncharacterized protein</fullName>
    </submittedName>
</protein>
<dbReference type="RefSeq" id="WP_166031436.1">
    <property type="nucleotide sequence ID" value="NZ_CP048877.1"/>
</dbReference>
<organism evidence="1 2">
    <name type="scientific">Thermosulfuriphilus ammonigenes</name>
    <dbReference type="NCBI Taxonomy" id="1936021"/>
    <lineage>
        <taxon>Bacteria</taxon>
        <taxon>Pseudomonadati</taxon>
        <taxon>Thermodesulfobacteriota</taxon>
        <taxon>Thermodesulfobacteria</taxon>
        <taxon>Thermodesulfobacteriales</taxon>
        <taxon>Thermodesulfobacteriaceae</taxon>
        <taxon>Thermosulfuriphilus</taxon>
    </lineage>
</organism>
<gene>
    <name evidence="1" type="ORF">G4V39_02490</name>
</gene>
<keyword evidence="2" id="KW-1185">Reference proteome</keyword>
<reference evidence="1 2" key="1">
    <citation type="submission" date="2020-02" db="EMBL/GenBank/DDBJ databases">
        <title>Genome analysis of Thermosulfuriphilus ammonigenes ST65T, an anaerobic thermophilic chemolithoautotrophic bacterium isolated from a deep-sea hydrothermal vent.</title>
        <authorList>
            <person name="Slobodkina G."/>
            <person name="Allioux M."/>
            <person name="Merkel A."/>
            <person name="Alain K."/>
            <person name="Jebbar M."/>
            <person name="Slobodkin A."/>
        </authorList>
    </citation>
    <scope>NUCLEOTIDE SEQUENCE [LARGE SCALE GENOMIC DNA]</scope>
    <source>
        <strain evidence="1 2">ST65</strain>
    </source>
</reference>
<dbReference type="EMBL" id="CP048877">
    <property type="protein sequence ID" value="QIJ71214.1"/>
    <property type="molecule type" value="Genomic_DNA"/>
</dbReference>
<evidence type="ECO:0000313" key="1">
    <source>
        <dbReference type="EMBL" id="QIJ71214.1"/>
    </source>
</evidence>
<sequence length="125" mass="13950">MRKGLLLTVLSLILLGVGACGPRSVTVIKSDCPYGPRGRGEQWAFMGSQKESLIVNQLCGAGDLEKILAASRLPVEKKDQIYLAVCSPEASPQRFYKLYRSLSLEERLDLKKAFKKFGYYLNEYG</sequence>
<accession>A0A6G7PU50</accession>
<evidence type="ECO:0000313" key="2">
    <source>
        <dbReference type="Proteomes" id="UP000502179"/>
    </source>
</evidence>
<name>A0A6G7PU50_9BACT</name>
<proteinExistence type="predicted"/>
<dbReference type="Proteomes" id="UP000502179">
    <property type="component" value="Chromosome"/>
</dbReference>
<dbReference type="AlphaFoldDB" id="A0A6G7PU50"/>
<dbReference type="PROSITE" id="PS51257">
    <property type="entry name" value="PROKAR_LIPOPROTEIN"/>
    <property type="match status" value="1"/>
</dbReference>
<dbReference type="KEGG" id="tav:G4V39_02490"/>